<proteinExistence type="predicted"/>
<keyword evidence="3" id="KW-1185">Reference proteome</keyword>
<feature type="region of interest" description="Disordered" evidence="1">
    <location>
        <begin position="1"/>
        <end position="38"/>
    </location>
</feature>
<organism evidence="2 3">
    <name type="scientific">Streptomyces sanyensis</name>
    <dbReference type="NCBI Taxonomy" id="568869"/>
    <lineage>
        <taxon>Bacteria</taxon>
        <taxon>Bacillati</taxon>
        <taxon>Actinomycetota</taxon>
        <taxon>Actinomycetes</taxon>
        <taxon>Kitasatosporales</taxon>
        <taxon>Streptomycetaceae</taxon>
        <taxon>Streptomyces</taxon>
    </lineage>
</organism>
<feature type="region of interest" description="Disordered" evidence="1">
    <location>
        <begin position="79"/>
        <end position="98"/>
    </location>
</feature>
<accession>A0ABP9ALM0</accession>
<name>A0ABP9ALM0_9ACTN</name>
<dbReference type="EMBL" id="BAABJV010000009">
    <property type="protein sequence ID" value="GAA4782914.1"/>
    <property type="molecule type" value="Genomic_DNA"/>
</dbReference>
<sequence>MEPGPGAPPDDRPGSGTADTAHRPPLYRKPAQTGHRTAVGGAARPVVFAAYPGWMVVPGGAVAGKVACTVALLLEVVDSSGETAGLQNTPPGPPGGSG</sequence>
<reference evidence="3" key="1">
    <citation type="journal article" date="2019" name="Int. J. Syst. Evol. Microbiol.">
        <title>The Global Catalogue of Microorganisms (GCM) 10K type strain sequencing project: providing services to taxonomists for standard genome sequencing and annotation.</title>
        <authorList>
            <consortium name="The Broad Institute Genomics Platform"/>
            <consortium name="The Broad Institute Genome Sequencing Center for Infectious Disease"/>
            <person name="Wu L."/>
            <person name="Ma J."/>
        </authorList>
    </citation>
    <scope>NUCLEOTIDE SEQUENCE [LARGE SCALE GENOMIC DNA]</scope>
    <source>
        <strain evidence="3">JCM 18324</strain>
    </source>
</reference>
<gene>
    <name evidence="2" type="ORF">GCM10023329_36470</name>
</gene>
<dbReference type="Proteomes" id="UP001501147">
    <property type="component" value="Unassembled WGS sequence"/>
</dbReference>
<comment type="caution">
    <text evidence="2">The sequence shown here is derived from an EMBL/GenBank/DDBJ whole genome shotgun (WGS) entry which is preliminary data.</text>
</comment>
<evidence type="ECO:0000313" key="2">
    <source>
        <dbReference type="EMBL" id="GAA4782914.1"/>
    </source>
</evidence>
<feature type="compositionally biased region" description="Polar residues" evidence="1">
    <location>
        <begin position="80"/>
        <end position="89"/>
    </location>
</feature>
<evidence type="ECO:0000313" key="3">
    <source>
        <dbReference type="Proteomes" id="UP001501147"/>
    </source>
</evidence>
<protein>
    <submittedName>
        <fullName evidence="2">Uncharacterized protein</fullName>
    </submittedName>
</protein>
<evidence type="ECO:0000256" key="1">
    <source>
        <dbReference type="SAM" id="MobiDB-lite"/>
    </source>
</evidence>